<evidence type="ECO:0000313" key="3">
    <source>
        <dbReference type="EMBL" id="NGY05315.1"/>
    </source>
</evidence>
<dbReference type="Proteomes" id="UP000472676">
    <property type="component" value="Unassembled WGS sequence"/>
</dbReference>
<evidence type="ECO:0000256" key="2">
    <source>
        <dbReference type="SAM" id="SignalP"/>
    </source>
</evidence>
<keyword evidence="2" id="KW-0732">Signal</keyword>
<organism evidence="3 4">
    <name type="scientific">Solimonas terrae</name>
    <dbReference type="NCBI Taxonomy" id="1396819"/>
    <lineage>
        <taxon>Bacteria</taxon>
        <taxon>Pseudomonadati</taxon>
        <taxon>Pseudomonadota</taxon>
        <taxon>Gammaproteobacteria</taxon>
        <taxon>Nevskiales</taxon>
        <taxon>Nevskiaceae</taxon>
        <taxon>Solimonas</taxon>
    </lineage>
</organism>
<feature type="compositionally biased region" description="Low complexity" evidence="1">
    <location>
        <begin position="250"/>
        <end position="284"/>
    </location>
</feature>
<dbReference type="InterPro" id="IPR011250">
    <property type="entry name" value="OMP/PagP_B-barrel"/>
</dbReference>
<evidence type="ECO:0000313" key="4">
    <source>
        <dbReference type="Proteomes" id="UP000472676"/>
    </source>
</evidence>
<protein>
    <recommendedName>
        <fullName evidence="5">Outer membrane beta-barrel protein</fullName>
    </recommendedName>
</protein>
<dbReference type="EMBL" id="JAAMOW010000005">
    <property type="protein sequence ID" value="NGY05315.1"/>
    <property type="molecule type" value="Genomic_DNA"/>
</dbReference>
<dbReference type="SUPFAM" id="SSF56925">
    <property type="entry name" value="OMPA-like"/>
    <property type="match status" value="1"/>
</dbReference>
<dbReference type="AlphaFoldDB" id="A0A6M2BSV1"/>
<evidence type="ECO:0008006" key="5">
    <source>
        <dbReference type="Google" id="ProtNLM"/>
    </source>
</evidence>
<keyword evidence="4" id="KW-1185">Reference proteome</keyword>
<feature type="region of interest" description="Disordered" evidence="1">
    <location>
        <begin position="210"/>
        <end position="308"/>
    </location>
</feature>
<reference evidence="3 4" key="1">
    <citation type="journal article" date="2014" name="Int. J. Syst. Evol. Microbiol.">
        <title>Solimonas terrae sp. nov., isolated from soil.</title>
        <authorList>
            <person name="Kim S.J."/>
            <person name="Moon J.Y."/>
            <person name="Weon H.Y."/>
            <person name="Ahn J.H."/>
            <person name="Chen W.M."/>
            <person name="Kwon S.W."/>
        </authorList>
    </citation>
    <scope>NUCLEOTIDE SEQUENCE [LARGE SCALE GENOMIC DNA]</scope>
    <source>
        <strain evidence="3 4">KIS83-12</strain>
    </source>
</reference>
<accession>A0A6M2BSV1</accession>
<dbReference type="Gene3D" id="2.40.160.20">
    <property type="match status" value="1"/>
</dbReference>
<gene>
    <name evidence="3" type="ORF">G7Y85_11080</name>
</gene>
<name>A0A6M2BSV1_9GAMM</name>
<dbReference type="RefSeq" id="WP_166256032.1">
    <property type="nucleotide sequence ID" value="NZ_JAAMOW010000005.1"/>
</dbReference>
<proteinExistence type="predicted"/>
<evidence type="ECO:0000256" key="1">
    <source>
        <dbReference type="SAM" id="MobiDB-lite"/>
    </source>
</evidence>
<sequence>MKHGLKVVGLLCAMFATGAVWAQDDGDEAGAADVTHALSGRPWYVSGMFSYVDSDSDRGTKGGLGGIVSVGKKVTWGLTLELTGYYSVADAKHDGGSADLYAYGASALFFPSKTIPNAYGVVSLMKGHTSNLPGPRDSFASTVFDVGVGYLQPITTHMLLRAEARYRTDDKGATPTGAKSTTSNFAEGVYSVGLLFPFGGGATQAGSADEAATAVVDTESADDDNDGVSNDKDQCPGSPAGAVDENGCPTGDSSAATDGDSAAPAADDGAAPTDSSGDSGSATPCRTPDAGEQVDENGCAVDGAAPPQ</sequence>
<feature type="signal peptide" evidence="2">
    <location>
        <begin position="1"/>
        <end position="22"/>
    </location>
</feature>
<comment type="caution">
    <text evidence="3">The sequence shown here is derived from an EMBL/GenBank/DDBJ whole genome shotgun (WGS) entry which is preliminary data.</text>
</comment>
<feature type="chain" id="PRO_5027114791" description="Outer membrane beta-barrel protein" evidence="2">
    <location>
        <begin position="23"/>
        <end position="308"/>
    </location>
</feature>